<organism evidence="1 2">
    <name type="scientific">Pseudomonas extremaustralis</name>
    <dbReference type="NCBI Taxonomy" id="359110"/>
    <lineage>
        <taxon>Bacteria</taxon>
        <taxon>Pseudomonadati</taxon>
        <taxon>Pseudomonadota</taxon>
        <taxon>Gammaproteobacteria</taxon>
        <taxon>Pseudomonadales</taxon>
        <taxon>Pseudomonadaceae</taxon>
        <taxon>Pseudomonas</taxon>
    </lineage>
</organism>
<dbReference type="AlphaFoldDB" id="A0A5C5Q8Z5"/>
<dbReference type="RefSeq" id="WP_010566009.1">
    <property type="nucleotide sequence ID" value="NZ_LT629689.1"/>
</dbReference>
<proteinExistence type="predicted"/>
<reference evidence="1 2" key="1">
    <citation type="submission" date="2019-06" db="EMBL/GenBank/DDBJ databases">
        <title>Pseudomonas bimorpha sp. nov. isolated from bovine raw milk and skim milk concentrate.</title>
        <authorList>
            <person name="Hofmann K."/>
            <person name="Huptas C."/>
            <person name="Doll E."/>
            <person name="Scherer S."/>
            <person name="Wenning M."/>
        </authorList>
    </citation>
    <scope>NUCLEOTIDE SEQUENCE [LARGE SCALE GENOMIC DNA]</scope>
    <source>
        <strain evidence="1 2">DSM 17835</strain>
    </source>
</reference>
<dbReference type="EMBL" id="VFET01000021">
    <property type="protein sequence ID" value="TWS02089.1"/>
    <property type="molecule type" value="Genomic_DNA"/>
</dbReference>
<protein>
    <submittedName>
        <fullName evidence="1">Uncharacterized protein</fullName>
    </submittedName>
</protein>
<gene>
    <name evidence="1" type="ORF">FIV36_22180</name>
</gene>
<name>A0A5C5Q8Z5_9PSED</name>
<sequence>MTLLYKDADFYSATELQGIVYIGASDGIYKIIVNNIKKLHIMAKEVSCIESKDGVMWALSSEKLLRFDGRCWEDFTYIDN</sequence>
<evidence type="ECO:0000313" key="2">
    <source>
        <dbReference type="Proteomes" id="UP000317951"/>
    </source>
</evidence>
<evidence type="ECO:0000313" key="1">
    <source>
        <dbReference type="EMBL" id="TWS02089.1"/>
    </source>
</evidence>
<dbReference type="Proteomes" id="UP000317951">
    <property type="component" value="Unassembled WGS sequence"/>
</dbReference>
<comment type="caution">
    <text evidence="1">The sequence shown here is derived from an EMBL/GenBank/DDBJ whole genome shotgun (WGS) entry which is preliminary data.</text>
</comment>
<accession>A0A5C5Q8Z5</accession>
<dbReference type="GeneID" id="78553814"/>